<dbReference type="EMBL" id="BAAAYV010000002">
    <property type="protein sequence ID" value="GAA3648837.1"/>
    <property type="molecule type" value="Genomic_DNA"/>
</dbReference>
<organism evidence="8 9">
    <name type="scientific">Microbacterium marinilacus</name>
    <dbReference type="NCBI Taxonomy" id="415209"/>
    <lineage>
        <taxon>Bacteria</taxon>
        <taxon>Bacillati</taxon>
        <taxon>Actinomycetota</taxon>
        <taxon>Actinomycetes</taxon>
        <taxon>Micrococcales</taxon>
        <taxon>Microbacteriaceae</taxon>
        <taxon>Microbacterium</taxon>
    </lineage>
</organism>
<keyword evidence="9" id="KW-1185">Reference proteome</keyword>
<dbReference type="SUPFAM" id="SSF81296">
    <property type="entry name" value="E set domains"/>
    <property type="match status" value="1"/>
</dbReference>
<gene>
    <name evidence="8" type="ORF">GCM10022202_05570</name>
</gene>
<keyword evidence="6" id="KW-0812">Transmembrane</keyword>
<evidence type="ECO:0000256" key="3">
    <source>
        <dbReference type="ARBA" id="ARBA00022729"/>
    </source>
</evidence>
<feature type="transmembrane region" description="Helical" evidence="6">
    <location>
        <begin position="195"/>
        <end position="217"/>
    </location>
</feature>
<feature type="region of interest" description="Disordered" evidence="5">
    <location>
        <begin position="129"/>
        <end position="190"/>
    </location>
</feature>
<dbReference type="InterPro" id="IPR014755">
    <property type="entry name" value="Cu-Rt/internalin_Ig-like"/>
</dbReference>
<keyword evidence="4" id="KW-0186">Copper</keyword>
<evidence type="ECO:0000313" key="8">
    <source>
        <dbReference type="EMBL" id="GAA3648837.1"/>
    </source>
</evidence>
<dbReference type="Gene3D" id="2.60.40.1220">
    <property type="match status" value="1"/>
</dbReference>
<name>A0ABP7B5D5_9MICO</name>
<keyword evidence="2" id="KW-0479">Metal-binding</keyword>
<feature type="compositionally biased region" description="Low complexity" evidence="5">
    <location>
        <begin position="159"/>
        <end position="184"/>
    </location>
</feature>
<proteinExistence type="predicted"/>
<dbReference type="PANTHER" id="PTHR34820:SF4">
    <property type="entry name" value="INNER MEMBRANE PROTEIN YEBZ"/>
    <property type="match status" value="1"/>
</dbReference>
<dbReference type="Proteomes" id="UP001410795">
    <property type="component" value="Unassembled WGS sequence"/>
</dbReference>
<evidence type="ECO:0000259" key="7">
    <source>
        <dbReference type="Pfam" id="PF04234"/>
    </source>
</evidence>
<evidence type="ECO:0000256" key="6">
    <source>
        <dbReference type="SAM" id="Phobius"/>
    </source>
</evidence>
<dbReference type="RefSeq" id="WP_221856376.1">
    <property type="nucleotide sequence ID" value="NZ_BAAAYV010000002.1"/>
</dbReference>
<evidence type="ECO:0000313" key="9">
    <source>
        <dbReference type="Proteomes" id="UP001410795"/>
    </source>
</evidence>
<keyword evidence="3" id="KW-0732">Signal</keyword>
<dbReference type="InterPro" id="IPR032694">
    <property type="entry name" value="CopC/D"/>
</dbReference>
<accession>A0ABP7B5D5</accession>
<reference evidence="9" key="1">
    <citation type="journal article" date="2019" name="Int. J. Syst. Evol. Microbiol.">
        <title>The Global Catalogue of Microorganisms (GCM) 10K type strain sequencing project: providing services to taxonomists for standard genome sequencing and annotation.</title>
        <authorList>
            <consortium name="The Broad Institute Genomics Platform"/>
            <consortium name="The Broad Institute Genome Sequencing Center for Infectious Disease"/>
            <person name="Wu L."/>
            <person name="Ma J."/>
        </authorList>
    </citation>
    <scope>NUCLEOTIDE SEQUENCE [LARGE SCALE GENOMIC DNA]</scope>
    <source>
        <strain evidence="9">JCM 16546</strain>
    </source>
</reference>
<dbReference type="PANTHER" id="PTHR34820">
    <property type="entry name" value="INNER MEMBRANE PROTEIN YEBZ"/>
    <property type="match status" value="1"/>
</dbReference>
<dbReference type="InterPro" id="IPR014756">
    <property type="entry name" value="Ig_E-set"/>
</dbReference>
<evidence type="ECO:0000256" key="5">
    <source>
        <dbReference type="SAM" id="MobiDB-lite"/>
    </source>
</evidence>
<dbReference type="Pfam" id="PF04234">
    <property type="entry name" value="CopC"/>
    <property type="match status" value="1"/>
</dbReference>
<evidence type="ECO:0000256" key="4">
    <source>
        <dbReference type="ARBA" id="ARBA00023008"/>
    </source>
</evidence>
<keyword evidence="6" id="KW-0472">Membrane</keyword>
<comment type="caution">
    <text evidence="8">The sequence shown here is derived from an EMBL/GenBank/DDBJ whole genome shotgun (WGS) entry which is preliminary data.</text>
</comment>
<sequence length="233" mass="23532">MSAARTSRPRRLLAVGGSALFVILGSLLLAQPAAAHGGLYDTNPDDGAVIDEMPETVDLEFTEAMQEGAAQIDVIAPSGTNISTGDAEVEGAIIRQQFETPTETGVYTVNWRAAGVDGHVPDGTFTFTLESVPGDEDGSAVPPANDETTTAQPSKKPVTTPTLEPSSSSEAATTPETSAGAASESDGEGTSFGEVLPWLLLGAAGIAVLGGVVALLVSRARGGADRDGGSPAP</sequence>
<feature type="domain" description="CopC" evidence="7">
    <location>
        <begin position="36"/>
        <end position="129"/>
    </location>
</feature>
<dbReference type="InterPro" id="IPR007348">
    <property type="entry name" value="CopC_dom"/>
</dbReference>
<protein>
    <recommendedName>
        <fullName evidence="7">CopC domain-containing protein</fullName>
    </recommendedName>
</protein>
<evidence type="ECO:0000256" key="2">
    <source>
        <dbReference type="ARBA" id="ARBA00022723"/>
    </source>
</evidence>
<evidence type="ECO:0000256" key="1">
    <source>
        <dbReference type="ARBA" id="ARBA00004196"/>
    </source>
</evidence>
<keyword evidence="6" id="KW-1133">Transmembrane helix</keyword>
<comment type="subcellular location">
    <subcellularLocation>
        <location evidence="1">Cell envelope</location>
    </subcellularLocation>
</comment>